<dbReference type="GO" id="GO:0000395">
    <property type="term" value="P:mRNA 5'-splice site recognition"/>
    <property type="evidence" value="ECO:0007669"/>
    <property type="project" value="TreeGrafter"/>
</dbReference>
<feature type="compositionally biased region" description="Polar residues" evidence="1">
    <location>
        <begin position="468"/>
        <end position="486"/>
    </location>
</feature>
<evidence type="ECO:0000256" key="1">
    <source>
        <dbReference type="SAM" id="MobiDB-lite"/>
    </source>
</evidence>
<dbReference type="GO" id="GO:0003723">
    <property type="term" value="F:RNA binding"/>
    <property type="evidence" value="ECO:0007669"/>
    <property type="project" value="InterPro"/>
</dbReference>
<feature type="non-terminal residue" evidence="3">
    <location>
        <position position="1"/>
    </location>
</feature>
<feature type="compositionally biased region" description="Low complexity" evidence="1">
    <location>
        <begin position="261"/>
        <end position="272"/>
    </location>
</feature>
<dbReference type="EMBL" id="GECZ01022073">
    <property type="protein sequence ID" value="JAS47696.1"/>
    <property type="molecule type" value="Transcribed_RNA"/>
</dbReference>
<feature type="compositionally biased region" description="Basic and acidic residues" evidence="1">
    <location>
        <begin position="571"/>
        <end position="611"/>
    </location>
</feature>
<sequence>KKIEALCDEERYRALSVNEEESLLYQEEELKRLKQLLNTDKTYGQVAYQYTEPVQMSKETENNLEVQETDDDEFIPNSLLDIPPQMFLPRTVKENQIIEKTAAHVAVHGPQVEIVIKTRQANNAKLNFLHVDSPLYPYYQLVLSNIKSGRFLTSRSLPTTTDSDQDHYLHPSLVSTVESAPSIPSIPYKPSSDCAYNALVKNIRTVQEAAEQPREEPTRTTQDSSSSESHHTFEEMSTQENPAIWGNRSPNLLTPPDHLFTTSSGSSPGTPSVVEQPKKKRKPPRTIFPANKAKRLISGMVKYAYRTNQDPSSLLNELGGSGPNINFTQPGHLFYEYYKKQYKVTFKTTTSPKAYPPANGTATVSAPPVVATATCTGATDKEPSTSEPQDKDSSFNQSSDLHSLGVKVTEGELSPVLAQKTQTPQEIKNEEKLTQTASPKSKTLVSQTARLKVGYEKTSPALTDKTKCSTPQPTVCQPSQPSSSGDGNARIGKPAPVSFSIKKPKEERLEHASIFPLEESSSEEDEEVREIKSTQQKVETDKAQTVDRQQSPVKDQTHSNDELDLSALIDGLRKVQEESLRNKKKGGEKTSESSGHKRTRESSSKETKTKEVGTNGKYPTPHSVAGSMTSAKAEEKSSKLPLKVA</sequence>
<dbReference type="PANTHER" id="PTHR13161:SF15">
    <property type="entry name" value="SPLICING FACTOR, SUPPRESSOR OF WHITE-APRICOT HOMOLOG"/>
    <property type="match status" value="1"/>
</dbReference>
<accession>A0A1B6FBS8</accession>
<dbReference type="SUPFAM" id="SSF109905">
    <property type="entry name" value="Surp module (SWAP domain)"/>
    <property type="match status" value="1"/>
</dbReference>
<evidence type="ECO:0000313" key="3">
    <source>
        <dbReference type="EMBL" id="JAS47696.1"/>
    </source>
</evidence>
<feature type="region of interest" description="Disordered" evidence="1">
    <location>
        <begin position="207"/>
        <end position="286"/>
    </location>
</feature>
<evidence type="ECO:0000259" key="2">
    <source>
        <dbReference type="PROSITE" id="PS50128"/>
    </source>
</evidence>
<feature type="region of interest" description="Disordered" evidence="1">
    <location>
        <begin position="376"/>
        <end position="645"/>
    </location>
</feature>
<dbReference type="Gene3D" id="1.10.10.790">
    <property type="entry name" value="Surp module"/>
    <property type="match status" value="1"/>
</dbReference>
<dbReference type="SMART" id="SM00648">
    <property type="entry name" value="SWAP"/>
    <property type="match status" value="1"/>
</dbReference>
<organism evidence="3">
    <name type="scientific">Cuerna arida</name>
    <dbReference type="NCBI Taxonomy" id="1464854"/>
    <lineage>
        <taxon>Eukaryota</taxon>
        <taxon>Metazoa</taxon>
        <taxon>Ecdysozoa</taxon>
        <taxon>Arthropoda</taxon>
        <taxon>Hexapoda</taxon>
        <taxon>Insecta</taxon>
        <taxon>Pterygota</taxon>
        <taxon>Neoptera</taxon>
        <taxon>Paraneoptera</taxon>
        <taxon>Hemiptera</taxon>
        <taxon>Auchenorrhyncha</taxon>
        <taxon>Membracoidea</taxon>
        <taxon>Cicadellidae</taxon>
        <taxon>Cicadellinae</taxon>
        <taxon>Proconiini</taxon>
        <taxon>Cuerna</taxon>
    </lineage>
</organism>
<dbReference type="InterPro" id="IPR040397">
    <property type="entry name" value="SWAP"/>
</dbReference>
<protein>
    <recommendedName>
        <fullName evidence="2">SURP motif domain-containing protein</fullName>
    </recommendedName>
</protein>
<gene>
    <name evidence="3" type="ORF">g.4997</name>
</gene>
<dbReference type="InterPro" id="IPR035967">
    <property type="entry name" value="SWAP/Surp_sf"/>
</dbReference>
<dbReference type="PROSITE" id="PS50128">
    <property type="entry name" value="SURP"/>
    <property type="match status" value="1"/>
</dbReference>
<feature type="compositionally biased region" description="Basic and acidic residues" evidence="1">
    <location>
        <begin position="379"/>
        <end position="393"/>
    </location>
</feature>
<dbReference type="Pfam" id="PF01805">
    <property type="entry name" value="Surp"/>
    <property type="match status" value="1"/>
</dbReference>
<feature type="domain" description="SURP motif" evidence="2">
    <location>
        <begin position="97"/>
        <end position="139"/>
    </location>
</feature>
<dbReference type="PANTHER" id="PTHR13161">
    <property type="entry name" value="SPLICING FACTOR SUPPRESSOR OF WHITE APRICOT"/>
    <property type="match status" value="1"/>
</dbReference>
<dbReference type="InterPro" id="IPR000061">
    <property type="entry name" value="Surp"/>
</dbReference>
<feature type="compositionally biased region" description="Polar residues" evidence="1">
    <location>
        <begin position="434"/>
        <end position="449"/>
    </location>
</feature>
<reference evidence="3" key="1">
    <citation type="submission" date="2015-11" db="EMBL/GenBank/DDBJ databases">
        <title>De novo transcriptome assembly of four potential Pierce s Disease insect vectors from Arizona vineyards.</title>
        <authorList>
            <person name="Tassone E.E."/>
        </authorList>
    </citation>
    <scope>NUCLEOTIDE SEQUENCE</scope>
</reference>
<proteinExistence type="predicted"/>
<name>A0A1B6FBS8_9HEMI</name>
<dbReference type="AlphaFoldDB" id="A0A1B6FBS8"/>